<name>A0ACC7LIY0_9FLAO</name>
<keyword evidence="2" id="KW-1185">Reference proteome</keyword>
<comment type="caution">
    <text evidence="1">The sequence shown here is derived from an EMBL/GenBank/DDBJ whole genome shotgun (WGS) entry which is preliminary data.</text>
</comment>
<evidence type="ECO:0000313" key="2">
    <source>
        <dbReference type="Proteomes" id="UP001595191"/>
    </source>
</evidence>
<organism evidence="1 2">
    <name type="scientific">Meishania litoralis</name>
    <dbReference type="NCBI Taxonomy" id="3434685"/>
    <lineage>
        <taxon>Bacteria</taxon>
        <taxon>Pseudomonadati</taxon>
        <taxon>Bacteroidota</taxon>
        <taxon>Flavobacteriia</taxon>
        <taxon>Flavobacteriales</taxon>
        <taxon>Flavobacteriaceae</taxon>
        <taxon>Meishania</taxon>
    </lineage>
</organism>
<evidence type="ECO:0000313" key="1">
    <source>
        <dbReference type="EMBL" id="MFH6603733.1"/>
    </source>
</evidence>
<dbReference type="EMBL" id="JBHFPV010000002">
    <property type="protein sequence ID" value="MFH6603733.1"/>
    <property type="molecule type" value="Genomic_DNA"/>
</dbReference>
<sequence>MKKLRRRWGITSNFQLIIILVVFAITGSSSVYVAKPFLELIGMQRDSFSNAWWGGTLYWTLRILLIFPFYQILLVIYGWLFGQFKFFWDFEKKMLRRMGLGFLFR</sequence>
<reference evidence="1" key="1">
    <citation type="submission" date="2024-09" db="EMBL/GenBank/DDBJ databases">
        <authorList>
            <person name="Liu J."/>
        </authorList>
    </citation>
    <scope>NUCLEOTIDE SEQUENCE</scope>
    <source>
        <strain evidence="1">NBU2967</strain>
    </source>
</reference>
<proteinExistence type="predicted"/>
<accession>A0ACC7LIY0</accession>
<protein>
    <submittedName>
        <fullName evidence="1">DUF6787 family protein</fullName>
    </submittedName>
</protein>
<gene>
    <name evidence="1" type="ORF">ACEZ3G_09620</name>
</gene>
<dbReference type="Proteomes" id="UP001595191">
    <property type="component" value="Unassembled WGS sequence"/>
</dbReference>